<proteinExistence type="predicted"/>
<protein>
    <submittedName>
        <fullName evidence="3">DnaJ domain-containing protein</fullName>
    </submittedName>
</protein>
<dbReference type="STRING" id="261392.SAMN02745149_02183"/>
<dbReference type="EMBL" id="FUWG01000019">
    <property type="protein sequence ID" value="SJZ74159.1"/>
    <property type="molecule type" value="Genomic_DNA"/>
</dbReference>
<dbReference type="Pfam" id="PF00226">
    <property type="entry name" value="DnaJ"/>
    <property type="match status" value="1"/>
</dbReference>
<dbReference type="PRINTS" id="PR00625">
    <property type="entry name" value="JDOMAIN"/>
</dbReference>
<dbReference type="CDD" id="cd06257">
    <property type="entry name" value="DnaJ"/>
    <property type="match status" value="1"/>
</dbReference>
<evidence type="ECO:0000256" key="1">
    <source>
        <dbReference type="ARBA" id="ARBA00023186"/>
    </source>
</evidence>
<dbReference type="InterPro" id="IPR011990">
    <property type="entry name" value="TPR-like_helical_dom_sf"/>
</dbReference>
<keyword evidence="4" id="KW-1185">Reference proteome</keyword>
<evidence type="ECO:0000259" key="2">
    <source>
        <dbReference type="PROSITE" id="PS50076"/>
    </source>
</evidence>
<dbReference type="PROSITE" id="PS50076">
    <property type="entry name" value="DNAJ_2"/>
    <property type="match status" value="1"/>
</dbReference>
<name>A0A1T4N497_TREPO</name>
<dbReference type="PANTHER" id="PTHR44145:SF3">
    <property type="entry name" value="DNAJ HOMOLOG SUBFAMILY A MEMBER 3, MITOCHONDRIAL"/>
    <property type="match status" value="1"/>
</dbReference>
<dbReference type="InterPro" id="IPR001623">
    <property type="entry name" value="DnaJ_domain"/>
</dbReference>
<keyword evidence="1" id="KW-0143">Chaperone</keyword>
<dbReference type="PROSITE" id="PS00636">
    <property type="entry name" value="DNAJ_1"/>
    <property type="match status" value="1"/>
</dbReference>
<gene>
    <name evidence="3" type="ORF">SAMN02745149_02183</name>
</gene>
<dbReference type="GeneID" id="78317451"/>
<feature type="domain" description="J" evidence="2">
    <location>
        <begin position="3"/>
        <end position="66"/>
    </location>
</feature>
<dbReference type="InterPro" id="IPR018253">
    <property type="entry name" value="DnaJ_domain_CS"/>
</dbReference>
<accession>A0A1T4N497</accession>
<sequence>MINCYKILGVRQDATAAEIKKAYRLKAKEFHPDTSHSADSEKFRQLVKAYEILSDSRQRSIFDASFFSQFDFRTKPKDSFDYHEWLSKRTDYESRAKLIFFDLMHHREDEAVSEFKRMCVNHVDFSLKHWFSREDFMDYGYILAEELTIRGEYYDAIILLEQIIRMEYSYSYFRLFFPEVLDFTLSILKRNIDGYINDELAIDVWERALDLGFKAEENAFFLRKMAQAYKRIGDVRTASICMEEAARLCPQKNLS</sequence>
<reference evidence="3 4" key="1">
    <citation type="submission" date="2017-02" db="EMBL/GenBank/DDBJ databases">
        <authorList>
            <person name="Peterson S.W."/>
        </authorList>
    </citation>
    <scope>NUCLEOTIDE SEQUENCE [LARGE SCALE GENOMIC DNA]</scope>
    <source>
        <strain evidence="3 4">ATCC BAA-908</strain>
    </source>
</reference>
<dbReference type="AlphaFoldDB" id="A0A1T4N497"/>
<dbReference type="InterPro" id="IPR036869">
    <property type="entry name" value="J_dom_sf"/>
</dbReference>
<dbReference type="OrthoDB" id="7822896at2"/>
<dbReference type="SUPFAM" id="SSF48452">
    <property type="entry name" value="TPR-like"/>
    <property type="match status" value="1"/>
</dbReference>
<dbReference type="PANTHER" id="PTHR44145">
    <property type="entry name" value="DNAJ HOMOLOG SUBFAMILY A MEMBER 3, MITOCHONDRIAL"/>
    <property type="match status" value="1"/>
</dbReference>
<dbReference type="SUPFAM" id="SSF46565">
    <property type="entry name" value="Chaperone J-domain"/>
    <property type="match status" value="1"/>
</dbReference>
<dbReference type="Gene3D" id="1.10.287.110">
    <property type="entry name" value="DnaJ domain"/>
    <property type="match status" value="1"/>
</dbReference>
<evidence type="ECO:0000313" key="3">
    <source>
        <dbReference type="EMBL" id="SJZ74159.1"/>
    </source>
</evidence>
<dbReference type="SMART" id="SM00271">
    <property type="entry name" value="DnaJ"/>
    <property type="match status" value="1"/>
</dbReference>
<dbReference type="RefSeq" id="WP_078934062.1">
    <property type="nucleotide sequence ID" value="NZ_FUWG01000019.1"/>
</dbReference>
<organism evidence="3 4">
    <name type="scientific">Treponema porcinum</name>
    <dbReference type="NCBI Taxonomy" id="261392"/>
    <lineage>
        <taxon>Bacteria</taxon>
        <taxon>Pseudomonadati</taxon>
        <taxon>Spirochaetota</taxon>
        <taxon>Spirochaetia</taxon>
        <taxon>Spirochaetales</taxon>
        <taxon>Treponemataceae</taxon>
        <taxon>Treponema</taxon>
    </lineage>
</organism>
<dbReference type="InterPro" id="IPR051938">
    <property type="entry name" value="Apopto_cytoskel_mod"/>
</dbReference>
<dbReference type="Proteomes" id="UP000190423">
    <property type="component" value="Unassembled WGS sequence"/>
</dbReference>
<dbReference type="Gene3D" id="1.25.40.10">
    <property type="entry name" value="Tetratricopeptide repeat domain"/>
    <property type="match status" value="1"/>
</dbReference>
<evidence type="ECO:0000313" key="4">
    <source>
        <dbReference type="Proteomes" id="UP000190423"/>
    </source>
</evidence>